<evidence type="ECO:0000256" key="14">
    <source>
        <dbReference type="SAM" id="MobiDB-lite"/>
    </source>
</evidence>
<dbReference type="InterPro" id="IPR017981">
    <property type="entry name" value="GPCR_2-like_7TM"/>
</dbReference>
<feature type="domain" description="G-protein coupled receptors family 2 profile 2" evidence="18">
    <location>
        <begin position="461"/>
        <end position="702"/>
    </location>
</feature>
<evidence type="ECO:0000256" key="8">
    <source>
        <dbReference type="ARBA" id="ARBA00022889"/>
    </source>
</evidence>
<evidence type="ECO:0000259" key="18">
    <source>
        <dbReference type="PROSITE" id="PS50261"/>
    </source>
</evidence>
<dbReference type="Gene3D" id="2.60.220.50">
    <property type="match status" value="1"/>
</dbReference>
<feature type="transmembrane region" description="Helical" evidence="15">
    <location>
        <begin position="606"/>
        <end position="628"/>
    </location>
</feature>
<evidence type="ECO:0000256" key="1">
    <source>
        <dbReference type="ARBA" id="ARBA00004651"/>
    </source>
</evidence>
<feature type="region of interest" description="Disordered" evidence="14">
    <location>
        <begin position="1"/>
        <end position="31"/>
    </location>
</feature>
<protein>
    <submittedName>
        <fullName evidence="20">LOW QUALITY PROTEIN: adhesion G protein-coupled receptor E5-like</fullName>
    </submittedName>
</protein>
<organism evidence="19 20">
    <name type="scientific">Apteryx mantelli</name>
    <name type="common">North Island brown kiwi</name>
    <dbReference type="NCBI Taxonomy" id="2696672"/>
    <lineage>
        <taxon>Eukaryota</taxon>
        <taxon>Metazoa</taxon>
        <taxon>Chordata</taxon>
        <taxon>Craniata</taxon>
        <taxon>Vertebrata</taxon>
        <taxon>Euteleostomi</taxon>
        <taxon>Archelosauria</taxon>
        <taxon>Archosauria</taxon>
        <taxon>Dinosauria</taxon>
        <taxon>Saurischia</taxon>
        <taxon>Theropoda</taxon>
        <taxon>Coelurosauria</taxon>
        <taxon>Aves</taxon>
        <taxon>Palaeognathae</taxon>
        <taxon>Apterygiformes</taxon>
        <taxon>Apterygidae</taxon>
        <taxon>Apteryx</taxon>
    </lineage>
</organism>
<dbReference type="CDD" id="cd00054">
    <property type="entry name" value="EGF_CA"/>
    <property type="match status" value="4"/>
</dbReference>
<evidence type="ECO:0000256" key="6">
    <source>
        <dbReference type="ARBA" id="ARBA00022737"/>
    </source>
</evidence>
<dbReference type="InterPro" id="IPR000152">
    <property type="entry name" value="EGF-type_Asp/Asn_hydroxyl_site"/>
</dbReference>
<dbReference type="Proteomes" id="UP001652627">
    <property type="component" value="Unplaced"/>
</dbReference>
<accession>A0ABM4G7S5</accession>
<dbReference type="PROSITE" id="PS00010">
    <property type="entry name" value="ASX_HYDROXYL"/>
    <property type="match status" value="4"/>
</dbReference>
<feature type="domain" description="EGF-like" evidence="16">
    <location>
        <begin position="191"/>
        <end position="227"/>
    </location>
</feature>
<dbReference type="PROSITE" id="PS01187">
    <property type="entry name" value="EGF_CA"/>
    <property type="match status" value="2"/>
</dbReference>
<feature type="transmembrane region" description="Helical" evidence="15">
    <location>
        <begin position="678"/>
        <end position="700"/>
    </location>
</feature>
<dbReference type="PANTHER" id="PTHR12011:SF348">
    <property type="entry name" value="ADHESION G PROTEIN-COUPLED RECEPTOR E5"/>
    <property type="match status" value="1"/>
</dbReference>
<dbReference type="InterPro" id="IPR057244">
    <property type="entry name" value="GAIN_B"/>
</dbReference>
<comment type="caution">
    <text evidence="13">Lacks conserved residue(s) required for the propagation of feature annotation.</text>
</comment>
<dbReference type="PRINTS" id="PR00249">
    <property type="entry name" value="GPCRSECRETIN"/>
</dbReference>
<dbReference type="Pfam" id="PF01825">
    <property type="entry name" value="GPS"/>
    <property type="match status" value="1"/>
</dbReference>
<keyword evidence="4 15" id="KW-0812">Transmembrane</keyword>
<evidence type="ECO:0000256" key="3">
    <source>
        <dbReference type="ARBA" id="ARBA00022536"/>
    </source>
</evidence>
<dbReference type="PANTHER" id="PTHR12011">
    <property type="entry name" value="ADHESION G-PROTEIN COUPLED RECEPTOR"/>
    <property type="match status" value="1"/>
</dbReference>
<dbReference type="SUPFAM" id="SSF57184">
    <property type="entry name" value="Growth factor receptor domain"/>
    <property type="match status" value="1"/>
</dbReference>
<dbReference type="Pfam" id="PF00002">
    <property type="entry name" value="7tm_2"/>
    <property type="match status" value="1"/>
</dbReference>
<sequence length="747" mass="79316">MVRATKEMAKAHRRVGHGHHEDVQGHRGDDVNECTEQPPPAACGRNRECRNTRGSYDCVCVAGYREPPPGEGEDCLDVDECVMEPARCGRGAECINTPGSYQCRCPPRLHRCPPRRRLPRPVPPPRVCLHASVPPGALRPGALVADVDECQASPELCRSHGLCVNRPGGFACACAPGFGKSSRDPLHVCTDVDECRQPVCGAVARCHNTAGSYACVCPPGQGVWLAGRAACESAGGHPGRGAGPGDAGAGGGGASPSPRGHRAAGRHRGAGAEGGARLPEATVTVTSANGTELRLAVRHGPPRGPLRLQDPQVQLEVPGEVAADGDTGWALAALLSAPALGRALEGAARVRWGGWERLGPPGARGPPSYRLLSPVASAFVARPRPPGPAGVALRFAHPPPDPRRGGELLCAFWHPEHQVWATDGCRVVATASDPPGSACACDHLTSFAVLLAFYEPQAWALDVVTKVGLSLSLLCLLLAIVTFVLCRALQGPRTTIHLHLCACLFVAHGTFLLGVERTANRAACAAVAGLLHFSFVAAFCWMGLEGLHLYVLLVRVFAPAALRPRHLLLAGYGPPALVVAVAAAIFPQGYGTEQHCWLSLERGFRWSFRAPVCIIIAINAIIFVITIWKLVQKFSDINPDMGHLRRMRVMTVTAVAQLCLLGTTWVLGLFQLGPRSLALSYLFTLLNCTQGVFILVLHCLAHRQVRDMYRAWLCPGAKRYSEFSTSSTSGGGGGGSSTRVPRQESGM</sequence>
<keyword evidence="2" id="KW-1003">Cell membrane</keyword>
<feature type="compositionally biased region" description="Basic and acidic residues" evidence="14">
    <location>
        <begin position="18"/>
        <end position="30"/>
    </location>
</feature>
<dbReference type="InterPro" id="IPR001881">
    <property type="entry name" value="EGF-like_Ca-bd_dom"/>
</dbReference>
<name>A0ABM4G7S5_9AVES</name>
<evidence type="ECO:0000259" key="17">
    <source>
        <dbReference type="PROSITE" id="PS50221"/>
    </source>
</evidence>
<evidence type="ECO:0000256" key="12">
    <source>
        <dbReference type="ARBA" id="ARBA00023180"/>
    </source>
</evidence>
<evidence type="ECO:0000256" key="4">
    <source>
        <dbReference type="ARBA" id="ARBA00022692"/>
    </source>
</evidence>
<evidence type="ECO:0000256" key="5">
    <source>
        <dbReference type="ARBA" id="ARBA00022729"/>
    </source>
</evidence>
<dbReference type="SMART" id="SM00303">
    <property type="entry name" value="GPS"/>
    <property type="match status" value="1"/>
</dbReference>
<feature type="transmembrane region" description="Helical" evidence="15">
    <location>
        <begin position="566"/>
        <end position="586"/>
    </location>
</feature>
<evidence type="ECO:0000256" key="9">
    <source>
        <dbReference type="ARBA" id="ARBA00022989"/>
    </source>
</evidence>
<dbReference type="GeneID" id="136996232"/>
<dbReference type="InterPro" id="IPR000203">
    <property type="entry name" value="GPS"/>
</dbReference>
<keyword evidence="11" id="KW-1015">Disulfide bond</keyword>
<feature type="transmembrane region" description="Helical" evidence="15">
    <location>
        <begin position="649"/>
        <end position="672"/>
    </location>
</feature>
<feature type="transmembrane region" description="Helical" evidence="15">
    <location>
        <begin position="527"/>
        <end position="554"/>
    </location>
</feature>
<comment type="subcellular location">
    <subcellularLocation>
        <location evidence="1">Cell membrane</location>
        <topology evidence="1">Multi-pass membrane protein</topology>
    </subcellularLocation>
</comment>
<feature type="domain" description="GAIN-B" evidence="17">
    <location>
        <begin position="282"/>
        <end position="457"/>
    </location>
</feature>
<keyword evidence="19" id="KW-1185">Reference proteome</keyword>
<feature type="region of interest" description="Disordered" evidence="14">
    <location>
        <begin position="723"/>
        <end position="747"/>
    </location>
</feature>
<feature type="transmembrane region" description="Helical" evidence="15">
    <location>
        <begin position="496"/>
        <end position="515"/>
    </location>
</feature>
<dbReference type="PROSITE" id="PS50261">
    <property type="entry name" value="G_PROTEIN_RECEP_F2_4"/>
    <property type="match status" value="1"/>
</dbReference>
<evidence type="ECO:0000256" key="11">
    <source>
        <dbReference type="ARBA" id="ARBA00023157"/>
    </source>
</evidence>
<keyword evidence="5" id="KW-0732">Signal</keyword>
<dbReference type="Gene3D" id="2.10.25.10">
    <property type="entry name" value="Laminin"/>
    <property type="match status" value="4"/>
</dbReference>
<reference evidence="20" key="1">
    <citation type="submission" date="2025-08" db="UniProtKB">
        <authorList>
            <consortium name="RefSeq"/>
        </authorList>
    </citation>
    <scope>IDENTIFICATION</scope>
    <source>
        <tissue evidence="20">Blood</tissue>
    </source>
</reference>
<keyword evidence="6" id="KW-0677">Repeat</keyword>
<dbReference type="RefSeq" id="XP_067173258.1">
    <property type="nucleotide sequence ID" value="XM_067317157.1"/>
</dbReference>
<dbReference type="PRINTS" id="PR01278">
    <property type="entry name" value="CD97PROTEIN"/>
</dbReference>
<dbReference type="InterPro" id="IPR000832">
    <property type="entry name" value="GPCR_2_secretin-like"/>
</dbReference>
<keyword evidence="7" id="KW-0106">Calcium</keyword>
<evidence type="ECO:0000256" key="13">
    <source>
        <dbReference type="PROSITE-ProRule" id="PRU00076"/>
    </source>
</evidence>
<dbReference type="SUPFAM" id="SSF57196">
    <property type="entry name" value="EGF/Laminin"/>
    <property type="match status" value="2"/>
</dbReference>
<feature type="compositionally biased region" description="Basic residues" evidence="14">
    <location>
        <begin position="259"/>
        <end position="269"/>
    </location>
</feature>
<proteinExistence type="predicted"/>
<feature type="domain" description="EGF-like" evidence="16">
    <location>
        <begin position="30"/>
        <end position="70"/>
    </location>
</feature>
<dbReference type="InterPro" id="IPR049883">
    <property type="entry name" value="NOTCH1_EGF-like"/>
</dbReference>
<evidence type="ECO:0000313" key="20">
    <source>
        <dbReference type="RefSeq" id="XP_067173258.1"/>
    </source>
</evidence>
<keyword evidence="3 13" id="KW-0245">EGF-like domain</keyword>
<dbReference type="PROSITE" id="PS50026">
    <property type="entry name" value="EGF_3"/>
    <property type="match status" value="4"/>
</dbReference>
<keyword evidence="9 15" id="KW-1133">Transmembrane helix</keyword>
<feature type="compositionally biased region" description="Gly residues" evidence="14">
    <location>
        <begin position="236"/>
        <end position="254"/>
    </location>
</feature>
<feature type="domain" description="EGF-like" evidence="16">
    <location>
        <begin position="77"/>
        <end position="113"/>
    </location>
</feature>
<feature type="domain" description="EGF-like" evidence="16">
    <location>
        <begin position="146"/>
        <end position="184"/>
    </location>
</feature>
<feature type="transmembrane region" description="Helical" evidence="15">
    <location>
        <begin position="467"/>
        <end position="489"/>
    </location>
</feature>
<evidence type="ECO:0000256" key="15">
    <source>
        <dbReference type="SAM" id="Phobius"/>
    </source>
</evidence>
<evidence type="ECO:0000256" key="2">
    <source>
        <dbReference type="ARBA" id="ARBA00022475"/>
    </source>
</evidence>
<dbReference type="Gene3D" id="1.20.1070.10">
    <property type="entry name" value="Rhodopsin 7-helix transmembrane proteins"/>
    <property type="match status" value="1"/>
</dbReference>
<dbReference type="InterPro" id="IPR003056">
    <property type="entry name" value="GPCR_2_ADGRE2_ADGRE5"/>
</dbReference>
<feature type="region of interest" description="Disordered" evidence="14">
    <location>
        <begin position="234"/>
        <end position="280"/>
    </location>
</feature>
<feature type="compositionally biased region" description="Basic and acidic residues" evidence="14">
    <location>
        <begin position="1"/>
        <end position="10"/>
    </location>
</feature>
<evidence type="ECO:0000313" key="19">
    <source>
        <dbReference type="Proteomes" id="UP001652627"/>
    </source>
</evidence>
<dbReference type="InterPro" id="IPR018097">
    <property type="entry name" value="EGF_Ca-bd_CS"/>
</dbReference>
<dbReference type="SMART" id="SM00181">
    <property type="entry name" value="EGF"/>
    <property type="match status" value="4"/>
</dbReference>
<keyword evidence="10 15" id="KW-0472">Membrane</keyword>
<evidence type="ECO:0000259" key="16">
    <source>
        <dbReference type="PROSITE" id="PS50026"/>
    </source>
</evidence>
<evidence type="ECO:0000256" key="10">
    <source>
        <dbReference type="ARBA" id="ARBA00023136"/>
    </source>
</evidence>
<evidence type="ECO:0000256" key="7">
    <source>
        <dbReference type="ARBA" id="ARBA00022837"/>
    </source>
</evidence>
<dbReference type="SMART" id="SM00179">
    <property type="entry name" value="EGF_CA"/>
    <property type="match status" value="4"/>
</dbReference>
<dbReference type="InterPro" id="IPR009030">
    <property type="entry name" value="Growth_fac_rcpt_cys_sf"/>
</dbReference>
<keyword evidence="8" id="KW-0130">Cell adhesion</keyword>
<gene>
    <name evidence="20" type="primary">LOC136996232</name>
</gene>
<dbReference type="Pfam" id="PF07645">
    <property type="entry name" value="EGF_CA"/>
    <property type="match status" value="4"/>
</dbReference>
<dbReference type="PROSITE" id="PS50221">
    <property type="entry name" value="GAIN_B"/>
    <property type="match status" value="1"/>
</dbReference>
<dbReference type="InterPro" id="IPR046338">
    <property type="entry name" value="GAIN_dom_sf"/>
</dbReference>
<dbReference type="InterPro" id="IPR000742">
    <property type="entry name" value="EGF"/>
</dbReference>
<keyword evidence="12" id="KW-0325">Glycoprotein</keyword>